<dbReference type="Pfam" id="PF11769">
    <property type="entry name" value="DUF3313"/>
    <property type="match status" value="1"/>
</dbReference>
<dbReference type="AlphaFoldDB" id="A0A8J3DME1"/>
<protein>
    <submittedName>
        <fullName evidence="1">Uncharacterized protein</fullName>
    </submittedName>
</protein>
<name>A0A8J3DME1_9BACT</name>
<proteinExistence type="predicted"/>
<reference evidence="1" key="2">
    <citation type="submission" date="2020-09" db="EMBL/GenBank/DDBJ databases">
        <authorList>
            <person name="Sun Q."/>
            <person name="Kim S."/>
        </authorList>
    </citation>
    <scope>NUCLEOTIDE SEQUENCE</scope>
    <source>
        <strain evidence="1">KCTC 12870</strain>
    </source>
</reference>
<dbReference type="Proteomes" id="UP000642829">
    <property type="component" value="Unassembled WGS sequence"/>
</dbReference>
<organism evidence="1 2">
    <name type="scientific">Cerasicoccus arenae</name>
    <dbReference type="NCBI Taxonomy" id="424488"/>
    <lineage>
        <taxon>Bacteria</taxon>
        <taxon>Pseudomonadati</taxon>
        <taxon>Verrucomicrobiota</taxon>
        <taxon>Opitutia</taxon>
        <taxon>Puniceicoccales</taxon>
        <taxon>Cerasicoccaceae</taxon>
        <taxon>Cerasicoccus</taxon>
    </lineage>
</organism>
<evidence type="ECO:0000313" key="2">
    <source>
        <dbReference type="Proteomes" id="UP000642829"/>
    </source>
</evidence>
<reference evidence="1" key="1">
    <citation type="journal article" date="2014" name="Int. J. Syst. Evol. Microbiol.">
        <title>Complete genome sequence of Corynebacterium casei LMG S-19264T (=DSM 44701T), isolated from a smear-ripened cheese.</title>
        <authorList>
            <consortium name="US DOE Joint Genome Institute (JGI-PGF)"/>
            <person name="Walter F."/>
            <person name="Albersmeier A."/>
            <person name="Kalinowski J."/>
            <person name="Ruckert C."/>
        </authorList>
    </citation>
    <scope>NUCLEOTIDE SEQUENCE</scope>
    <source>
        <strain evidence="1">KCTC 12870</strain>
    </source>
</reference>
<dbReference type="InterPro" id="IPR021747">
    <property type="entry name" value="DUF3313"/>
</dbReference>
<accession>A0A8J3DME1</accession>
<dbReference type="EMBL" id="BMXG01000025">
    <property type="protein sequence ID" value="GHC11134.1"/>
    <property type="molecule type" value="Genomic_DNA"/>
</dbReference>
<comment type="caution">
    <text evidence="1">The sequence shown here is derived from an EMBL/GenBank/DDBJ whole genome shotgun (WGS) entry which is preliminary data.</text>
</comment>
<sequence>MLGDAGVFSIKDADALKGYDSIYIKSVTANPSAGARNLDPSEIAALEYALQGAIKSHIGGALPIVESPSVNSLSLVATINEVEGLSPLNGATITANNLADNANHYGAGAAAGIGTFDSQISGSTLRVSRIQVKIELLGSNGEMLAVFSDSNFGSDIEYSASGITNWSRVSDAFNRWCNELGSQLANATAK</sequence>
<keyword evidence="2" id="KW-1185">Reference proteome</keyword>
<gene>
    <name evidence="1" type="ORF">GCM10007047_30540</name>
</gene>
<evidence type="ECO:0000313" key="1">
    <source>
        <dbReference type="EMBL" id="GHC11134.1"/>
    </source>
</evidence>